<organism evidence="1 2">
    <name type="scientific">Paenibacillus dokdonensis</name>
    <dbReference type="NCBI Taxonomy" id="2567944"/>
    <lineage>
        <taxon>Bacteria</taxon>
        <taxon>Bacillati</taxon>
        <taxon>Bacillota</taxon>
        <taxon>Bacilli</taxon>
        <taxon>Bacillales</taxon>
        <taxon>Paenibacillaceae</taxon>
        <taxon>Paenibacillus</taxon>
    </lineage>
</organism>
<gene>
    <name evidence="1" type="ORF">P4H66_27605</name>
</gene>
<evidence type="ECO:0008006" key="3">
    <source>
        <dbReference type="Google" id="ProtNLM"/>
    </source>
</evidence>
<reference evidence="1 2" key="1">
    <citation type="submission" date="2023-03" db="EMBL/GenBank/DDBJ databases">
        <title>Bacillus Genome Sequencing.</title>
        <authorList>
            <person name="Dunlap C."/>
        </authorList>
    </citation>
    <scope>NUCLEOTIDE SEQUENCE [LARGE SCALE GENOMIC DNA]</scope>
    <source>
        <strain evidence="1 2">BD-525</strain>
    </source>
</reference>
<comment type="caution">
    <text evidence="1">The sequence shown here is derived from an EMBL/GenBank/DDBJ whole genome shotgun (WGS) entry which is preliminary data.</text>
</comment>
<dbReference type="RefSeq" id="WP_326091309.1">
    <property type="nucleotide sequence ID" value="NZ_JARLKZ010000025.1"/>
</dbReference>
<dbReference type="EMBL" id="JARLKZ010000025">
    <property type="protein sequence ID" value="MEC0243590.1"/>
    <property type="molecule type" value="Genomic_DNA"/>
</dbReference>
<proteinExistence type="predicted"/>
<dbReference type="Proteomes" id="UP001344632">
    <property type="component" value="Unassembled WGS sequence"/>
</dbReference>
<sequence>MKKFIFALSIAVSVVAILYTIVTTNNYRNITSLNEQMKDHFYASYIKNMNDFKDEVDKCIKGGTFDEESIVELNSIRTEIDDYFAAYQTSVFPLKENNSEAFQKVRDVYLRFNSEDPRVITSKNFSELKNSYKKMFSIIDEAINQKKH</sequence>
<protein>
    <recommendedName>
        <fullName evidence="3">Lipoprotein</fullName>
    </recommendedName>
</protein>
<accession>A0ABU6GV05</accession>
<keyword evidence="2" id="KW-1185">Reference proteome</keyword>
<name>A0ABU6GV05_9BACL</name>
<evidence type="ECO:0000313" key="2">
    <source>
        <dbReference type="Proteomes" id="UP001344632"/>
    </source>
</evidence>
<evidence type="ECO:0000313" key="1">
    <source>
        <dbReference type="EMBL" id="MEC0243590.1"/>
    </source>
</evidence>